<organism evidence="9 10">
    <name type="scientific">Panacagrimonas perspica</name>
    <dbReference type="NCBI Taxonomy" id="381431"/>
    <lineage>
        <taxon>Bacteria</taxon>
        <taxon>Pseudomonadati</taxon>
        <taxon>Pseudomonadota</taxon>
        <taxon>Gammaproteobacteria</taxon>
        <taxon>Nevskiales</taxon>
        <taxon>Nevskiaceae</taxon>
        <taxon>Panacagrimonas</taxon>
    </lineage>
</organism>
<dbReference type="Proteomes" id="UP000295341">
    <property type="component" value="Unassembled WGS sequence"/>
</dbReference>
<keyword evidence="3 7" id="KW-1133">Transmembrane helix</keyword>
<keyword evidence="9" id="KW-0282">Flagellum</keyword>
<keyword evidence="9" id="KW-0969">Cilium</keyword>
<dbReference type="InterPro" id="IPR052205">
    <property type="entry name" value="FliO/MopB"/>
</dbReference>
<accession>A0A4R7NY46</accession>
<keyword evidence="9" id="KW-0966">Cell projection</keyword>
<dbReference type="NCBIfam" id="TIGR03500">
    <property type="entry name" value="FliO_TIGR"/>
    <property type="match status" value="1"/>
</dbReference>
<dbReference type="GO" id="GO:0009425">
    <property type="term" value="C:bacterial-type flagellum basal body"/>
    <property type="evidence" value="ECO:0007669"/>
    <property type="project" value="UniProtKB-SubCell"/>
</dbReference>
<sequence length="133" mass="13850">MEGAGSVVQMVLSLVAVVAVILGLAWMTRRMQGLRGASNGALRVKATIAVGMKERVVLIEASGRQFVIGVAPGCVNLIGAVEAQIDDASRSPGETREGVSSDEPAIPGFTRATEASPSFRDAFARQLGQLLGR</sequence>
<dbReference type="PANTHER" id="PTHR38766">
    <property type="entry name" value="FLAGELLAR PROTEIN FLIO"/>
    <property type="match status" value="1"/>
</dbReference>
<dbReference type="GO" id="GO:0044781">
    <property type="term" value="P:bacterial-type flagellum organization"/>
    <property type="evidence" value="ECO:0007669"/>
    <property type="project" value="UniProtKB-UniRule"/>
</dbReference>
<keyword evidence="2 7" id="KW-0812">Transmembrane</keyword>
<comment type="caution">
    <text evidence="9">The sequence shown here is derived from an EMBL/GenBank/DDBJ whole genome shotgun (WGS) entry which is preliminary data.</text>
</comment>
<evidence type="ECO:0000256" key="3">
    <source>
        <dbReference type="ARBA" id="ARBA00022989"/>
    </source>
</evidence>
<dbReference type="OrthoDB" id="5741235at2"/>
<evidence type="ECO:0000256" key="8">
    <source>
        <dbReference type="SAM" id="MobiDB-lite"/>
    </source>
</evidence>
<keyword evidence="5 7" id="KW-0975">Bacterial flagellum</keyword>
<gene>
    <name evidence="9" type="ORF">DFR24_4247</name>
</gene>
<evidence type="ECO:0000256" key="5">
    <source>
        <dbReference type="ARBA" id="ARBA00023143"/>
    </source>
</evidence>
<comment type="similarity">
    <text evidence="6 7">Belongs to the FliO/MopB family.</text>
</comment>
<evidence type="ECO:0000313" key="10">
    <source>
        <dbReference type="Proteomes" id="UP000295341"/>
    </source>
</evidence>
<dbReference type="InterPro" id="IPR022781">
    <property type="entry name" value="Flagellar_biosynth_FliO"/>
</dbReference>
<protein>
    <recommendedName>
        <fullName evidence="7">Flagellar protein</fullName>
    </recommendedName>
</protein>
<feature type="transmembrane region" description="Helical" evidence="7">
    <location>
        <begin position="6"/>
        <end position="26"/>
    </location>
</feature>
<feature type="region of interest" description="Disordered" evidence="8">
    <location>
        <begin position="88"/>
        <end position="111"/>
    </location>
</feature>
<dbReference type="AlphaFoldDB" id="A0A4R7NY46"/>
<dbReference type="PANTHER" id="PTHR38766:SF1">
    <property type="entry name" value="FLAGELLAR PROTEIN FLIO"/>
    <property type="match status" value="1"/>
</dbReference>
<dbReference type="GO" id="GO:0005886">
    <property type="term" value="C:plasma membrane"/>
    <property type="evidence" value="ECO:0007669"/>
    <property type="project" value="UniProtKB-SubCell"/>
</dbReference>
<proteinExistence type="inferred from homology"/>
<evidence type="ECO:0000256" key="1">
    <source>
        <dbReference type="ARBA" id="ARBA00022475"/>
    </source>
</evidence>
<dbReference type="EMBL" id="SOBT01000011">
    <property type="protein sequence ID" value="TDU25802.1"/>
    <property type="molecule type" value="Genomic_DNA"/>
</dbReference>
<evidence type="ECO:0000256" key="7">
    <source>
        <dbReference type="RuleBase" id="RU362064"/>
    </source>
</evidence>
<comment type="subcellular location">
    <subcellularLocation>
        <location evidence="7">Cell membrane</location>
    </subcellularLocation>
    <subcellularLocation>
        <location evidence="7">Bacterial flagellum basal body</location>
    </subcellularLocation>
</comment>
<evidence type="ECO:0000313" key="9">
    <source>
        <dbReference type="EMBL" id="TDU25802.1"/>
    </source>
</evidence>
<reference evidence="9 10" key="1">
    <citation type="submission" date="2019-03" db="EMBL/GenBank/DDBJ databases">
        <title>Genomic Encyclopedia of Type Strains, Phase IV (KMG-IV): sequencing the most valuable type-strain genomes for metagenomic binning, comparative biology and taxonomic classification.</title>
        <authorList>
            <person name="Goeker M."/>
        </authorList>
    </citation>
    <scope>NUCLEOTIDE SEQUENCE [LARGE SCALE GENOMIC DNA]</scope>
    <source>
        <strain evidence="9 10">DSM 26377</strain>
    </source>
</reference>
<dbReference type="Pfam" id="PF04347">
    <property type="entry name" value="FliO"/>
    <property type="match status" value="1"/>
</dbReference>
<evidence type="ECO:0000256" key="4">
    <source>
        <dbReference type="ARBA" id="ARBA00023136"/>
    </source>
</evidence>
<name>A0A4R7NY46_9GAMM</name>
<evidence type="ECO:0000256" key="2">
    <source>
        <dbReference type="ARBA" id="ARBA00022692"/>
    </source>
</evidence>
<keyword evidence="1 7" id="KW-1003">Cell membrane</keyword>
<keyword evidence="10" id="KW-1185">Reference proteome</keyword>
<dbReference type="RefSeq" id="WP_133883390.1">
    <property type="nucleotide sequence ID" value="NZ_MWIN01000013.1"/>
</dbReference>
<keyword evidence="4 7" id="KW-0472">Membrane</keyword>
<feature type="compositionally biased region" description="Basic and acidic residues" evidence="8">
    <location>
        <begin position="88"/>
        <end position="99"/>
    </location>
</feature>
<evidence type="ECO:0000256" key="6">
    <source>
        <dbReference type="ARBA" id="ARBA00037937"/>
    </source>
</evidence>